<dbReference type="Proteomes" id="UP000269883">
    <property type="component" value="Chromosome"/>
</dbReference>
<name>A0A2Z6B263_9BACT</name>
<evidence type="ECO:0000313" key="3">
    <source>
        <dbReference type="Proteomes" id="UP000269883"/>
    </source>
</evidence>
<feature type="transmembrane region" description="Helical" evidence="1">
    <location>
        <begin position="146"/>
        <end position="176"/>
    </location>
</feature>
<sequence length="237" mass="24939">MIGPYVNGAALVIGSVAGVLIGPRLSVNIRQQMPMAFGCASMGLGVVMIVKVKFLAPVVLALVLGTLFGEIIQLEGLIQKAAGRARTWVEKIVPAKGTISQEEFLDKYVALLVLFSMSGTGIYGSMSEGMTGDPTLLIVKSILDFFTAPIFASTMGFSVALLVVPQFAIQALLYLGATLIMPLATPDMLADFSACGGLVMLATGIRICGIKQLPVASMIPALLLAMPLSWVWTAFVV</sequence>
<evidence type="ECO:0000256" key="1">
    <source>
        <dbReference type="SAM" id="Phobius"/>
    </source>
</evidence>
<accession>A0A2Z6B263</accession>
<organism evidence="2 3">
    <name type="scientific">Desulfovibrio ferrophilus</name>
    <dbReference type="NCBI Taxonomy" id="241368"/>
    <lineage>
        <taxon>Bacteria</taxon>
        <taxon>Pseudomonadati</taxon>
        <taxon>Thermodesulfobacteriota</taxon>
        <taxon>Desulfovibrionia</taxon>
        <taxon>Desulfovibrionales</taxon>
        <taxon>Desulfovibrionaceae</taxon>
        <taxon>Desulfovibrio</taxon>
    </lineage>
</organism>
<dbReference type="Pfam" id="PF04474">
    <property type="entry name" value="DUF554"/>
    <property type="match status" value="1"/>
</dbReference>
<feature type="transmembrane region" description="Helical" evidence="1">
    <location>
        <begin position="213"/>
        <end position="235"/>
    </location>
</feature>
<dbReference type="AlphaFoldDB" id="A0A2Z6B263"/>
<protein>
    <recommendedName>
        <fullName evidence="4">DUF554 domain-containing protein</fullName>
    </recommendedName>
</protein>
<keyword evidence="1" id="KW-1133">Transmembrane helix</keyword>
<feature type="transmembrane region" description="Helical" evidence="1">
    <location>
        <begin position="108"/>
        <end position="126"/>
    </location>
</feature>
<proteinExistence type="predicted"/>
<evidence type="ECO:0008006" key="4">
    <source>
        <dbReference type="Google" id="ProtNLM"/>
    </source>
</evidence>
<dbReference type="PANTHER" id="PTHR36111:SF2">
    <property type="entry name" value="INNER MEMBRANE PROTEIN"/>
    <property type="match status" value="1"/>
</dbReference>
<dbReference type="OrthoDB" id="9797976at2"/>
<feature type="transmembrane region" description="Helical" evidence="1">
    <location>
        <begin position="6"/>
        <end position="23"/>
    </location>
</feature>
<dbReference type="KEGG" id="dfl:DFE_2802"/>
<keyword evidence="3" id="KW-1185">Reference proteome</keyword>
<dbReference type="PANTHER" id="PTHR36111">
    <property type="entry name" value="INNER MEMBRANE PROTEIN-RELATED"/>
    <property type="match status" value="1"/>
</dbReference>
<keyword evidence="1" id="KW-0812">Transmembrane</keyword>
<gene>
    <name evidence="2" type="ORF">DFE_2802</name>
</gene>
<dbReference type="RefSeq" id="WP_126380547.1">
    <property type="nucleotide sequence ID" value="NZ_AP017378.1"/>
</dbReference>
<dbReference type="InterPro" id="IPR007563">
    <property type="entry name" value="DUF554"/>
</dbReference>
<keyword evidence="1" id="KW-0472">Membrane</keyword>
<dbReference type="EMBL" id="AP017378">
    <property type="protein sequence ID" value="BBD09528.1"/>
    <property type="molecule type" value="Genomic_DNA"/>
</dbReference>
<evidence type="ECO:0000313" key="2">
    <source>
        <dbReference type="EMBL" id="BBD09528.1"/>
    </source>
</evidence>
<reference evidence="2 3" key="1">
    <citation type="journal article" date="2018" name="Sci. Adv.">
        <title>Multi-heme cytochromes provide a pathway for survival in energy-limited environments.</title>
        <authorList>
            <person name="Deng X."/>
            <person name="Dohmae N."/>
            <person name="Nealson K.H."/>
            <person name="Hashimoto K."/>
            <person name="Okamoto A."/>
        </authorList>
    </citation>
    <scope>NUCLEOTIDE SEQUENCE [LARGE SCALE GENOMIC DNA]</scope>
    <source>
        <strain evidence="2 3">IS5</strain>
    </source>
</reference>